<feature type="region of interest" description="Disordered" evidence="1">
    <location>
        <begin position="65"/>
        <end position="105"/>
    </location>
</feature>
<evidence type="ECO:0000313" key="3">
    <source>
        <dbReference type="Proteomes" id="UP001202922"/>
    </source>
</evidence>
<keyword evidence="3" id="KW-1185">Reference proteome</keyword>
<dbReference type="Proteomes" id="UP001202922">
    <property type="component" value="Unassembled WGS sequence"/>
</dbReference>
<sequence>MATSLDAQKIEDALRQRLDARMDSVRALVRSRQELDDAKAMLKAAEDEDVRRWNAALTAGWTPDELRTAGLTEPEKKARVRKRATRRNAPEQAPSPEPSLPGQPA</sequence>
<dbReference type="RefSeq" id="WP_241056584.1">
    <property type="nucleotide sequence ID" value="NZ_JAKZBV010000002.1"/>
</dbReference>
<comment type="caution">
    <text evidence="2">The sequence shown here is derived from an EMBL/GenBank/DDBJ whole genome shotgun (WGS) entry which is preliminary data.</text>
</comment>
<protein>
    <submittedName>
        <fullName evidence="2">Uncharacterized protein</fullName>
    </submittedName>
</protein>
<evidence type="ECO:0000313" key="2">
    <source>
        <dbReference type="EMBL" id="MCH6472413.1"/>
    </source>
</evidence>
<feature type="compositionally biased region" description="Pro residues" evidence="1">
    <location>
        <begin position="93"/>
        <end position="105"/>
    </location>
</feature>
<gene>
    <name evidence="2" type="ORF">L0M17_21010</name>
</gene>
<reference evidence="2 3" key="1">
    <citation type="submission" date="2022-03" db="EMBL/GenBank/DDBJ databases">
        <title>Sinomonas sp. isolated from a soil.</title>
        <authorList>
            <person name="Han J."/>
            <person name="Kim D.-U."/>
        </authorList>
    </citation>
    <scope>NUCLEOTIDE SEQUENCE [LARGE SCALE GENOMIC DNA]</scope>
    <source>
        <strain evidence="2 3">5-5</strain>
    </source>
</reference>
<dbReference type="EMBL" id="JAKZBV010000002">
    <property type="protein sequence ID" value="MCH6472413.1"/>
    <property type="molecule type" value="Genomic_DNA"/>
</dbReference>
<name>A0ABS9U6T6_9MICC</name>
<proteinExistence type="predicted"/>
<evidence type="ECO:0000256" key="1">
    <source>
        <dbReference type="SAM" id="MobiDB-lite"/>
    </source>
</evidence>
<organism evidence="2 3">
    <name type="scientific">Sinomonas terrae</name>
    <dbReference type="NCBI Taxonomy" id="2908838"/>
    <lineage>
        <taxon>Bacteria</taxon>
        <taxon>Bacillati</taxon>
        <taxon>Actinomycetota</taxon>
        <taxon>Actinomycetes</taxon>
        <taxon>Micrococcales</taxon>
        <taxon>Micrococcaceae</taxon>
        <taxon>Sinomonas</taxon>
    </lineage>
</organism>
<accession>A0ABS9U6T6</accession>